<evidence type="ECO:0000256" key="2">
    <source>
        <dbReference type="ARBA" id="ARBA00022679"/>
    </source>
</evidence>
<dbReference type="Pfam" id="PF02782">
    <property type="entry name" value="FGGY_C"/>
    <property type="match status" value="1"/>
</dbReference>
<gene>
    <name evidence="6" type="ORF">DFP98_14321</name>
</gene>
<dbReference type="InterPro" id="IPR018484">
    <property type="entry name" value="FGGY_N"/>
</dbReference>
<keyword evidence="7" id="KW-1185">Reference proteome</keyword>
<keyword evidence="3 6" id="KW-0418">Kinase</keyword>
<evidence type="ECO:0000256" key="3">
    <source>
        <dbReference type="ARBA" id="ARBA00022777"/>
    </source>
</evidence>
<dbReference type="Proteomes" id="UP000256977">
    <property type="component" value="Unassembled WGS sequence"/>
</dbReference>
<accession>A0A3D9I0T9</accession>
<feature type="domain" description="Carbohydrate kinase FGGY N-terminal" evidence="4">
    <location>
        <begin position="3"/>
        <end position="246"/>
    </location>
</feature>
<protein>
    <submittedName>
        <fullName evidence="6">Xylulokinase</fullName>
    </submittedName>
</protein>
<dbReference type="EMBL" id="QRDZ01000043">
    <property type="protein sequence ID" value="RED55377.1"/>
    <property type="molecule type" value="Genomic_DNA"/>
</dbReference>
<dbReference type="InterPro" id="IPR018485">
    <property type="entry name" value="FGGY_C"/>
</dbReference>
<sequence length="501" mass="54474">MRYMASFDIGTTNVKGILVTSDAGIFLENNVELRVIRHEDAVEQEPIEWYDAVKKIAASWFKVGIKAADIGLLTFSGQMQDCIPVGEDLQPLRPAILYSDGRASEQARRMLEELGESAIQERTMNPFDGSLTFPKIMWLKEREEETYRQTRSFLVSSKDYVIARLTGECVTDPTSAATTGCMDVRTREWIGPWLERYGVDAAKMPKIAASDSIVGKVTAEASAATGFAAGTPVLCGIGDAGAATLGAGVYEEGEVYSYIGTTGWVAGASTGFLDVQSGAFNLSYVEAGRQISIAPLSNAGSAHQWAVGAFGSGSKVGDTMSYKLFDRAVEQTERGVDDVLFLPYLNGERCPVQDAEASGCFIGLKPSTTRERMGTAVLEGVAYSMRQVLELVAKRQEDGSLRVTLIGGGAKSKIWCQIMADVLGCELVVPKDSQYLPSLGAAALGFRHAGWSEDYSSAGRAFKELKNATVYVPDEKLRAHYNRQYEKYKRMYPAVAPLFAE</sequence>
<evidence type="ECO:0000256" key="1">
    <source>
        <dbReference type="ARBA" id="ARBA00009156"/>
    </source>
</evidence>
<dbReference type="OrthoDB" id="9805576at2"/>
<proteinExistence type="inferred from homology"/>
<organism evidence="6 7">
    <name type="scientific">Cohnella phaseoli</name>
    <dbReference type="NCBI Taxonomy" id="456490"/>
    <lineage>
        <taxon>Bacteria</taxon>
        <taxon>Bacillati</taxon>
        <taxon>Bacillota</taxon>
        <taxon>Bacilli</taxon>
        <taxon>Bacillales</taxon>
        <taxon>Paenibacillaceae</taxon>
        <taxon>Cohnella</taxon>
    </lineage>
</organism>
<comment type="similarity">
    <text evidence="1">Belongs to the FGGY kinase family.</text>
</comment>
<name>A0A3D9I0T9_9BACL</name>
<evidence type="ECO:0000313" key="7">
    <source>
        <dbReference type="Proteomes" id="UP000256977"/>
    </source>
</evidence>
<evidence type="ECO:0000313" key="6">
    <source>
        <dbReference type="EMBL" id="RED55377.1"/>
    </source>
</evidence>
<comment type="caution">
    <text evidence="6">The sequence shown here is derived from an EMBL/GenBank/DDBJ whole genome shotgun (WGS) entry which is preliminary data.</text>
</comment>
<dbReference type="InterPro" id="IPR050406">
    <property type="entry name" value="FGGY_Carb_Kinase"/>
</dbReference>
<dbReference type="GO" id="GO:0016301">
    <property type="term" value="F:kinase activity"/>
    <property type="evidence" value="ECO:0007669"/>
    <property type="project" value="UniProtKB-KW"/>
</dbReference>
<dbReference type="PANTHER" id="PTHR43095">
    <property type="entry name" value="SUGAR KINASE"/>
    <property type="match status" value="1"/>
</dbReference>
<dbReference type="AlphaFoldDB" id="A0A3D9I0T9"/>
<dbReference type="Gene3D" id="3.30.420.40">
    <property type="match status" value="2"/>
</dbReference>
<dbReference type="RefSeq" id="WP_116065174.1">
    <property type="nucleotide sequence ID" value="NZ_QRDZ01000043.1"/>
</dbReference>
<dbReference type="GO" id="GO:0005975">
    <property type="term" value="P:carbohydrate metabolic process"/>
    <property type="evidence" value="ECO:0007669"/>
    <property type="project" value="InterPro"/>
</dbReference>
<dbReference type="InterPro" id="IPR043129">
    <property type="entry name" value="ATPase_NBD"/>
</dbReference>
<dbReference type="SUPFAM" id="SSF53067">
    <property type="entry name" value="Actin-like ATPase domain"/>
    <property type="match status" value="2"/>
</dbReference>
<feature type="domain" description="Carbohydrate kinase FGGY C-terminal" evidence="5">
    <location>
        <begin position="297"/>
        <end position="447"/>
    </location>
</feature>
<dbReference type="PIRSF" id="PIRSF000538">
    <property type="entry name" value="GlpK"/>
    <property type="match status" value="1"/>
</dbReference>
<reference evidence="6 7" key="1">
    <citation type="submission" date="2018-07" db="EMBL/GenBank/DDBJ databases">
        <title>Genomic Encyclopedia of Type Strains, Phase III (KMG-III): the genomes of soil and plant-associated and newly described type strains.</title>
        <authorList>
            <person name="Whitman W."/>
        </authorList>
    </citation>
    <scope>NUCLEOTIDE SEQUENCE [LARGE SCALE GENOMIC DNA]</scope>
    <source>
        <strain evidence="6 7">CECT 7287</strain>
    </source>
</reference>
<dbReference type="PANTHER" id="PTHR43095:SF5">
    <property type="entry name" value="XYLULOSE KINASE"/>
    <property type="match status" value="1"/>
</dbReference>
<keyword evidence="2" id="KW-0808">Transferase</keyword>
<dbReference type="CDD" id="cd07805">
    <property type="entry name" value="ASKHA_NBD_FGGY_CvXK-like"/>
    <property type="match status" value="1"/>
</dbReference>
<evidence type="ECO:0000259" key="5">
    <source>
        <dbReference type="Pfam" id="PF02782"/>
    </source>
</evidence>
<evidence type="ECO:0000259" key="4">
    <source>
        <dbReference type="Pfam" id="PF00370"/>
    </source>
</evidence>
<dbReference type="InterPro" id="IPR000577">
    <property type="entry name" value="Carb_kinase_FGGY"/>
</dbReference>
<dbReference type="Pfam" id="PF00370">
    <property type="entry name" value="FGGY_N"/>
    <property type="match status" value="1"/>
</dbReference>